<dbReference type="InParanoid" id="A0A2T0GS08"/>
<evidence type="ECO:0000313" key="1">
    <source>
        <dbReference type="EMBL" id="PRW61895.1"/>
    </source>
</evidence>
<accession>A0A2T0GS08</accession>
<evidence type="ECO:0000313" key="2">
    <source>
        <dbReference type="Proteomes" id="UP000239352"/>
    </source>
</evidence>
<dbReference type="Proteomes" id="UP000239352">
    <property type="component" value="Unassembled WGS sequence"/>
</dbReference>
<protein>
    <submittedName>
        <fullName evidence="1">Uncharacterized protein</fullName>
    </submittedName>
</protein>
<organism evidence="1 2">
    <name type="scientific">Actinopolyspora mortivallis</name>
    <dbReference type="NCBI Taxonomy" id="33906"/>
    <lineage>
        <taxon>Bacteria</taxon>
        <taxon>Bacillati</taxon>
        <taxon>Actinomycetota</taxon>
        <taxon>Actinomycetes</taxon>
        <taxon>Actinopolysporales</taxon>
        <taxon>Actinopolysporaceae</taxon>
        <taxon>Actinopolyspora</taxon>
    </lineage>
</organism>
<reference evidence="1 2" key="1">
    <citation type="submission" date="2018-03" db="EMBL/GenBank/DDBJ databases">
        <title>Actinopolyspora mortivallis from Sahara, screening for active biomolecules.</title>
        <authorList>
            <person name="Selama O."/>
            <person name="Wellington E.M.H."/>
            <person name="Hacene H."/>
        </authorList>
    </citation>
    <scope>NUCLEOTIDE SEQUENCE [LARGE SCALE GENOMIC DNA]</scope>
    <source>
        <strain evidence="1 2">M5A</strain>
    </source>
</reference>
<dbReference type="AlphaFoldDB" id="A0A2T0GS08"/>
<keyword evidence="2" id="KW-1185">Reference proteome</keyword>
<dbReference type="EMBL" id="PVSR01000051">
    <property type="protein sequence ID" value="PRW61895.1"/>
    <property type="molecule type" value="Genomic_DNA"/>
</dbReference>
<name>A0A2T0GS08_ACTMO</name>
<dbReference type="Gene3D" id="1.10.10.2910">
    <property type="match status" value="1"/>
</dbReference>
<proteinExistence type="predicted"/>
<dbReference type="STRING" id="1050202.GCA_000384035_01727"/>
<sequence>MDMTEVCHRLSRRRSRPIHATEYPLAANGPFGLWIPGRKSEWILFQSQTTPLHQQHIIAHELGHILCGHRPDPILPGDGVDPTSFDWGTLRRTAYDTDQEHEAEITATLLLETARTWTEISLPTGSARARRAQRTLSHQARWL</sequence>
<gene>
    <name evidence="1" type="ORF">CEP50_18365</name>
</gene>
<comment type="caution">
    <text evidence="1">The sequence shown here is derived from an EMBL/GenBank/DDBJ whole genome shotgun (WGS) entry which is preliminary data.</text>
</comment>